<accession>A0A090RYL9</accession>
<dbReference type="OrthoDB" id="5786382at2"/>
<name>A0A090RYL9_9VIBR</name>
<comment type="caution">
    <text evidence="2">The sequence shown here is derived from an EMBL/GenBank/DDBJ whole genome shotgun (WGS) entry which is preliminary data.</text>
</comment>
<organism evidence="2 3">
    <name type="scientific">Vibrio maritimus</name>
    <dbReference type="NCBI Taxonomy" id="990268"/>
    <lineage>
        <taxon>Bacteria</taxon>
        <taxon>Pseudomonadati</taxon>
        <taxon>Pseudomonadota</taxon>
        <taxon>Gammaproteobacteria</taxon>
        <taxon>Vibrionales</taxon>
        <taxon>Vibrionaceae</taxon>
        <taxon>Vibrio</taxon>
    </lineage>
</organism>
<gene>
    <name evidence="2" type="ORF">JCM19235_700</name>
</gene>
<dbReference type="AlphaFoldDB" id="A0A090RYL9"/>
<protein>
    <submittedName>
        <fullName evidence="2">Conserved domain protein</fullName>
    </submittedName>
</protein>
<dbReference type="EMBL" id="BBMR01000004">
    <property type="protein sequence ID" value="GAL19344.1"/>
    <property type="molecule type" value="Genomic_DNA"/>
</dbReference>
<evidence type="ECO:0000313" key="3">
    <source>
        <dbReference type="Proteomes" id="UP000029228"/>
    </source>
</evidence>
<sequence length="107" mass="11175">MRLAMWAMGIVTAMSVHASEIELPDAASLDTLEQARGGYTIEVDITNLDSDLRGVTSGNVASGTISGNNILSSNAFAESSGISSVIQNTGNNVLIQNSTVVNLTFKE</sequence>
<evidence type="ECO:0000313" key="2">
    <source>
        <dbReference type="EMBL" id="GAL19344.1"/>
    </source>
</evidence>
<feature type="chain" id="PRO_5001864538" evidence="1">
    <location>
        <begin position="19"/>
        <end position="107"/>
    </location>
</feature>
<dbReference type="Proteomes" id="UP000029228">
    <property type="component" value="Unassembled WGS sequence"/>
</dbReference>
<proteinExistence type="predicted"/>
<evidence type="ECO:0000256" key="1">
    <source>
        <dbReference type="SAM" id="SignalP"/>
    </source>
</evidence>
<reference evidence="2 3" key="1">
    <citation type="submission" date="2014-09" db="EMBL/GenBank/DDBJ databases">
        <title>Vibrio maritimus JCM 19235. (C45) whole genome shotgun sequence.</title>
        <authorList>
            <person name="Sawabe T."/>
            <person name="Meirelles P."/>
            <person name="Nakanishi M."/>
            <person name="Sayaka M."/>
            <person name="Hattori M."/>
            <person name="Ohkuma M."/>
        </authorList>
    </citation>
    <scope>NUCLEOTIDE SEQUENCE [LARGE SCALE GENOMIC DNA]</scope>
    <source>
        <strain evidence="3">JCM19235</strain>
    </source>
</reference>
<keyword evidence="1" id="KW-0732">Signal</keyword>
<dbReference type="STRING" id="990268.JCM19235_700"/>
<feature type="signal peptide" evidence="1">
    <location>
        <begin position="1"/>
        <end position="18"/>
    </location>
</feature>
<keyword evidence="3" id="KW-1185">Reference proteome</keyword>